<dbReference type="GO" id="GO:0016597">
    <property type="term" value="F:amino acid binding"/>
    <property type="evidence" value="ECO:0007669"/>
    <property type="project" value="InterPro"/>
</dbReference>
<evidence type="ECO:0000259" key="3">
    <source>
        <dbReference type="Pfam" id="PF02729"/>
    </source>
</evidence>
<dbReference type="NCBIfam" id="NF001986">
    <property type="entry name" value="PRK00779.1"/>
    <property type="match status" value="1"/>
</dbReference>
<feature type="domain" description="Aspartate/ornithine carbamoyltransferase Asp/Orn-binding" evidence="2">
    <location>
        <begin position="142"/>
        <end position="290"/>
    </location>
</feature>
<dbReference type="Pfam" id="PF00185">
    <property type="entry name" value="OTCace"/>
    <property type="match status" value="1"/>
</dbReference>
<organism evidence="5">
    <name type="scientific">freshwater metagenome</name>
    <dbReference type="NCBI Taxonomy" id="449393"/>
    <lineage>
        <taxon>unclassified sequences</taxon>
        <taxon>metagenomes</taxon>
        <taxon>ecological metagenomes</taxon>
    </lineage>
</organism>
<dbReference type="InterPro" id="IPR006131">
    <property type="entry name" value="Asp_carbamoyltransf_Asp/Orn-bd"/>
</dbReference>
<dbReference type="InterPro" id="IPR036901">
    <property type="entry name" value="Asp/Orn_carbamoylTrfase_sf"/>
</dbReference>
<dbReference type="PANTHER" id="PTHR45753">
    <property type="entry name" value="ORNITHINE CARBAMOYLTRANSFERASE, MITOCHONDRIAL"/>
    <property type="match status" value="1"/>
</dbReference>
<dbReference type="PRINTS" id="PR00102">
    <property type="entry name" value="OTCASE"/>
</dbReference>
<evidence type="ECO:0000313" key="4">
    <source>
        <dbReference type="EMBL" id="CAB4590540.1"/>
    </source>
</evidence>
<dbReference type="PRINTS" id="PR00100">
    <property type="entry name" value="AOTCASE"/>
</dbReference>
<sequence length="296" mass="32345">MTRHLLDICSLSVQELHDIISLSTSPNNKPLAGEGVALIFEKPSNRTRHSMEMAVYQLGGHPVYTRGEEVGLDERESVEDVTRIMAGYHAVIAARVFKHSFVERMAAVSDVPIINMLSDKSHPLQALADVITMQEHCGPVRDLTVAYVGDYNNVARSLGEAVCMMGGTYSLGCPSAYDADEDELERLAALGGVVRQSPDPKVAMAGADVVHTDTWISMGQEEESAIRRKIFRGFCVDEALMKLAAPNAKFMHCMPAHRGEEVSAEIFDGPNSLVIQQGHHRLTAAIGALTWVMEKS</sequence>
<dbReference type="InterPro" id="IPR002292">
    <property type="entry name" value="Orn/put_carbamltrans"/>
</dbReference>
<feature type="domain" description="Aspartate/ornithine carbamoyltransferase carbamoyl-P binding" evidence="3">
    <location>
        <begin position="3"/>
        <end position="135"/>
    </location>
</feature>
<dbReference type="InterPro" id="IPR006130">
    <property type="entry name" value="Asp/Orn_carbamoylTrfase"/>
</dbReference>
<name>A0A6J6H243_9ZZZZ</name>
<reference evidence="5" key="1">
    <citation type="submission" date="2020-05" db="EMBL/GenBank/DDBJ databases">
        <authorList>
            <person name="Chiriac C."/>
            <person name="Salcher M."/>
            <person name="Ghai R."/>
            <person name="Kavagutti S V."/>
        </authorList>
    </citation>
    <scope>NUCLEOTIDE SEQUENCE</scope>
</reference>
<dbReference type="PANTHER" id="PTHR45753:SF3">
    <property type="entry name" value="ORNITHINE TRANSCARBAMYLASE, MITOCHONDRIAL"/>
    <property type="match status" value="1"/>
</dbReference>
<dbReference type="EMBL" id="CAEZUZ010000001">
    <property type="protein sequence ID" value="CAB4606413.1"/>
    <property type="molecule type" value="Genomic_DNA"/>
</dbReference>
<dbReference type="GO" id="GO:0004585">
    <property type="term" value="F:ornithine carbamoyltransferase activity"/>
    <property type="evidence" value="ECO:0007669"/>
    <property type="project" value="TreeGrafter"/>
</dbReference>
<dbReference type="Pfam" id="PF02729">
    <property type="entry name" value="OTCace_N"/>
    <property type="match status" value="1"/>
</dbReference>
<dbReference type="GO" id="GO:0042450">
    <property type="term" value="P:L-arginine biosynthetic process via ornithine"/>
    <property type="evidence" value="ECO:0007669"/>
    <property type="project" value="TreeGrafter"/>
</dbReference>
<protein>
    <submittedName>
        <fullName evidence="5">Unannotated protein</fullName>
    </submittedName>
</protein>
<gene>
    <name evidence="4" type="ORF">UFOPK1808_00127</name>
    <name evidence="5" type="ORF">UFOPK1889_00015</name>
</gene>
<evidence type="ECO:0000256" key="1">
    <source>
        <dbReference type="ARBA" id="ARBA00022679"/>
    </source>
</evidence>
<keyword evidence="1" id="KW-0808">Transferase</keyword>
<dbReference type="FunFam" id="3.40.50.1370:FF:000008">
    <property type="entry name" value="Ornithine carbamoyltransferase"/>
    <property type="match status" value="1"/>
</dbReference>
<dbReference type="EMBL" id="CAEZUL010000006">
    <property type="protein sequence ID" value="CAB4590540.1"/>
    <property type="molecule type" value="Genomic_DNA"/>
</dbReference>
<dbReference type="GO" id="GO:0019240">
    <property type="term" value="P:citrulline biosynthetic process"/>
    <property type="evidence" value="ECO:0007669"/>
    <property type="project" value="TreeGrafter"/>
</dbReference>
<dbReference type="AlphaFoldDB" id="A0A6J6H243"/>
<dbReference type="SUPFAM" id="SSF53671">
    <property type="entry name" value="Aspartate/ornithine carbamoyltransferase"/>
    <property type="match status" value="1"/>
</dbReference>
<evidence type="ECO:0000313" key="5">
    <source>
        <dbReference type="EMBL" id="CAB4606413.1"/>
    </source>
</evidence>
<dbReference type="Gene3D" id="3.40.50.1370">
    <property type="entry name" value="Aspartate/ornithine carbamoyltransferase"/>
    <property type="match status" value="2"/>
</dbReference>
<dbReference type="InterPro" id="IPR006132">
    <property type="entry name" value="Asp/Orn_carbamoyltranf_P-bd"/>
</dbReference>
<evidence type="ECO:0000259" key="2">
    <source>
        <dbReference type="Pfam" id="PF00185"/>
    </source>
</evidence>
<dbReference type="NCBIfam" id="TIGR00658">
    <property type="entry name" value="orni_carb_tr"/>
    <property type="match status" value="1"/>
</dbReference>
<proteinExistence type="predicted"/>
<accession>A0A6J6H243</accession>